<feature type="compositionally biased region" description="Low complexity" evidence="1">
    <location>
        <begin position="231"/>
        <end position="266"/>
    </location>
</feature>
<evidence type="ECO:0000256" key="1">
    <source>
        <dbReference type="SAM" id="MobiDB-lite"/>
    </source>
</evidence>
<reference evidence="2 3" key="1">
    <citation type="submission" date="2024-10" db="EMBL/GenBank/DDBJ databases">
        <authorList>
            <person name="Kim D."/>
        </authorList>
    </citation>
    <scope>NUCLEOTIDE SEQUENCE [LARGE SCALE GENOMIC DNA]</scope>
    <source>
        <strain evidence="2">BH-2024</strain>
    </source>
</reference>
<dbReference type="Proteomes" id="UP001620626">
    <property type="component" value="Unassembled WGS sequence"/>
</dbReference>
<sequence>MGSLTINNDVLDDVIAFIKRSELAQNFSLVSHHFNSLAQRRMHDANAHWVEGDCVFIANATTTRMIIPRGNNGGFEEVPVPTVAQPSYVLGFRGTIHFNGTVSDNALAFFRHALPPPTTLYRFSVLDEFYRANGLLSPFKTTERINTFLDTCMHLVELGGDEAFIGAFLNLPVMRQRVRKLRATRHNELFLKWLQQSDGEWRQLRIMRRISHEQRNRMIKNIFQHLLNNNTSSSSSSANDGPSSSSPSSVAVSAADDTNKTPTSSSPSPPIRFCIRLTVSDWGEPVQRLPFRWLGSSLSGQCVVLVERRPVDNLNVELCIVRCPYMEAVQRGFMDNAVTMDDLETSFEWSEPLCTVDVMHHRSDSTEDGNDDHQVALNEPPAIAASFLRFF</sequence>
<gene>
    <name evidence="2" type="ORF">niasHT_013357</name>
</gene>
<name>A0ABD2L7U7_9BILA</name>
<organism evidence="2 3">
    <name type="scientific">Heterodera trifolii</name>
    <dbReference type="NCBI Taxonomy" id="157864"/>
    <lineage>
        <taxon>Eukaryota</taxon>
        <taxon>Metazoa</taxon>
        <taxon>Ecdysozoa</taxon>
        <taxon>Nematoda</taxon>
        <taxon>Chromadorea</taxon>
        <taxon>Rhabditida</taxon>
        <taxon>Tylenchina</taxon>
        <taxon>Tylenchomorpha</taxon>
        <taxon>Tylenchoidea</taxon>
        <taxon>Heteroderidae</taxon>
        <taxon>Heteroderinae</taxon>
        <taxon>Heterodera</taxon>
    </lineage>
</organism>
<evidence type="ECO:0000313" key="3">
    <source>
        <dbReference type="Proteomes" id="UP001620626"/>
    </source>
</evidence>
<keyword evidence="3" id="KW-1185">Reference proteome</keyword>
<evidence type="ECO:0008006" key="4">
    <source>
        <dbReference type="Google" id="ProtNLM"/>
    </source>
</evidence>
<proteinExistence type="predicted"/>
<accession>A0ABD2L7U7</accession>
<dbReference type="EMBL" id="JBICBT010000508">
    <property type="protein sequence ID" value="KAL3111315.1"/>
    <property type="molecule type" value="Genomic_DNA"/>
</dbReference>
<feature type="region of interest" description="Disordered" evidence="1">
    <location>
        <begin position="231"/>
        <end position="268"/>
    </location>
</feature>
<comment type="caution">
    <text evidence="2">The sequence shown here is derived from an EMBL/GenBank/DDBJ whole genome shotgun (WGS) entry which is preliminary data.</text>
</comment>
<evidence type="ECO:0000313" key="2">
    <source>
        <dbReference type="EMBL" id="KAL3111315.1"/>
    </source>
</evidence>
<dbReference type="AlphaFoldDB" id="A0ABD2L7U7"/>
<protein>
    <recommendedName>
        <fullName evidence="4">F-box domain-containing protein</fullName>
    </recommendedName>
</protein>